<dbReference type="Gene3D" id="3.40.190.170">
    <property type="entry name" value="Bacterial extracellular solute-binding protein, family 7"/>
    <property type="match status" value="1"/>
</dbReference>
<dbReference type="STRING" id="396014.BF93_16315"/>
<dbReference type="PANTHER" id="PTHR33376">
    <property type="match status" value="1"/>
</dbReference>
<evidence type="ECO:0000256" key="1">
    <source>
        <dbReference type="ARBA" id="ARBA00004196"/>
    </source>
</evidence>
<keyword evidence="4 5" id="KW-0732">Signal</keyword>
<dbReference type="HOGENOM" id="CLU_036176_1_3_11"/>
<reference evidence="6 7" key="1">
    <citation type="submission" date="2014-02" db="EMBL/GenBank/DDBJ databases">
        <title>Genome sequence of Brachybacterium phenoliresistens strain W13A50.</title>
        <authorList>
            <person name="Wang X."/>
        </authorList>
    </citation>
    <scope>NUCLEOTIDE SEQUENCE [LARGE SCALE GENOMIC DNA]</scope>
    <source>
        <strain evidence="6 7">W13A50</strain>
    </source>
</reference>
<evidence type="ECO:0000313" key="6">
    <source>
        <dbReference type="EMBL" id="EWS81723.1"/>
    </source>
</evidence>
<proteinExistence type="inferred from homology"/>
<accession>Z9JUL3</accession>
<dbReference type="PIRSF" id="PIRSF006470">
    <property type="entry name" value="DctB"/>
    <property type="match status" value="1"/>
</dbReference>
<keyword evidence="7" id="KW-1185">Reference proteome</keyword>
<dbReference type="CDD" id="cd13603">
    <property type="entry name" value="PBP2_TRAP_Siap_TeaA_like"/>
    <property type="match status" value="1"/>
</dbReference>
<dbReference type="InterPro" id="IPR004682">
    <property type="entry name" value="TRAP_DctP"/>
</dbReference>
<dbReference type="AlphaFoldDB" id="Z9JUL3"/>
<dbReference type="eggNOG" id="COG1638">
    <property type="taxonomic scope" value="Bacteria"/>
</dbReference>
<organism evidence="6 7">
    <name type="scientific">Brachybacterium phenoliresistens</name>
    <dbReference type="NCBI Taxonomy" id="396014"/>
    <lineage>
        <taxon>Bacteria</taxon>
        <taxon>Bacillati</taxon>
        <taxon>Actinomycetota</taxon>
        <taxon>Actinomycetes</taxon>
        <taxon>Micrococcales</taxon>
        <taxon>Dermabacteraceae</taxon>
        <taxon>Brachybacterium</taxon>
    </lineage>
</organism>
<protein>
    <submittedName>
        <fullName evidence="6">C4-dicarboxylate ABC transporter</fullName>
    </submittedName>
</protein>
<evidence type="ECO:0000313" key="7">
    <source>
        <dbReference type="Proteomes" id="UP000023067"/>
    </source>
</evidence>
<comment type="caution">
    <text evidence="6">The sequence shown here is derived from an EMBL/GenBank/DDBJ whole genome shotgun (WGS) entry which is preliminary data.</text>
</comment>
<keyword evidence="3" id="KW-0813">Transport</keyword>
<sequence length="343" mass="36776">MRRRSLLQGLAGAAAGAAALSACAGGDGPRRTDSVRIILGHGAAPGNPRSDGALAFQRLVAEQSGGEVEIQILGQESVGNDTEMMVSVAAGTLDMSINSQGPFSSYVPEAALIGLPFLFESSAHAYAVLDGALQDTIAARAEEVGFHVLNLWDNGMRDISNSVRSIASPEDVAGLKIRTPDDPMTIDIFGELGANPTPLAFGELYLALRQGAVDGQENPVVNIKSSSLQEVQSHLAVTGHKYEVNPFVMSTTRWKNLSEDIRQVIASAAQGAVEEQRRLMTEQTAAIYTEFEQVLEVTHPDRAEFREATAPVAERWQAEHPDFFDQITTAAEAIRAEHEEQPA</sequence>
<comment type="similarity">
    <text evidence="2">Belongs to the bacterial solute-binding protein 7 family.</text>
</comment>
<dbReference type="PROSITE" id="PS51257">
    <property type="entry name" value="PROKAR_LIPOPROTEIN"/>
    <property type="match status" value="1"/>
</dbReference>
<dbReference type="PANTHER" id="PTHR33376:SF4">
    <property type="entry name" value="SIALIC ACID-BINDING PERIPLASMIC PROTEIN SIAP"/>
    <property type="match status" value="1"/>
</dbReference>
<gene>
    <name evidence="6" type="ORF">BF93_16315</name>
</gene>
<dbReference type="InterPro" id="IPR038404">
    <property type="entry name" value="TRAP_DctP_sf"/>
</dbReference>
<dbReference type="Proteomes" id="UP000023067">
    <property type="component" value="Unassembled WGS sequence"/>
</dbReference>
<dbReference type="GO" id="GO:0055085">
    <property type="term" value="P:transmembrane transport"/>
    <property type="evidence" value="ECO:0007669"/>
    <property type="project" value="InterPro"/>
</dbReference>
<dbReference type="PATRIC" id="fig|396014.3.peg.1608"/>
<evidence type="ECO:0000256" key="5">
    <source>
        <dbReference type="SAM" id="SignalP"/>
    </source>
</evidence>
<dbReference type="Pfam" id="PF03480">
    <property type="entry name" value="DctP"/>
    <property type="match status" value="1"/>
</dbReference>
<dbReference type="GO" id="GO:0030288">
    <property type="term" value="C:outer membrane-bounded periplasmic space"/>
    <property type="evidence" value="ECO:0007669"/>
    <property type="project" value="InterPro"/>
</dbReference>
<feature type="chain" id="PRO_5038978453" evidence="5">
    <location>
        <begin position="25"/>
        <end position="343"/>
    </location>
</feature>
<dbReference type="InterPro" id="IPR018389">
    <property type="entry name" value="DctP_fam"/>
</dbReference>
<dbReference type="EMBL" id="JDYK01000006">
    <property type="protein sequence ID" value="EWS81723.1"/>
    <property type="molecule type" value="Genomic_DNA"/>
</dbReference>
<feature type="signal peptide" evidence="5">
    <location>
        <begin position="1"/>
        <end position="24"/>
    </location>
</feature>
<evidence type="ECO:0000256" key="4">
    <source>
        <dbReference type="ARBA" id="ARBA00022729"/>
    </source>
</evidence>
<dbReference type="NCBIfam" id="TIGR00787">
    <property type="entry name" value="dctP"/>
    <property type="match status" value="1"/>
</dbReference>
<name>Z9JUL3_9MICO</name>
<evidence type="ECO:0000256" key="2">
    <source>
        <dbReference type="ARBA" id="ARBA00009023"/>
    </source>
</evidence>
<comment type="subcellular location">
    <subcellularLocation>
        <location evidence="1">Cell envelope</location>
    </subcellularLocation>
</comment>
<dbReference type="NCBIfam" id="NF037995">
    <property type="entry name" value="TRAP_S1"/>
    <property type="match status" value="1"/>
</dbReference>
<evidence type="ECO:0000256" key="3">
    <source>
        <dbReference type="ARBA" id="ARBA00022448"/>
    </source>
</evidence>